<evidence type="ECO:0000256" key="1">
    <source>
        <dbReference type="ARBA" id="ARBA00004606"/>
    </source>
</evidence>
<organism evidence="12 13">
    <name type="scientific">Candida tropicalis (strain ATCC MYA-3404 / T1)</name>
    <name type="common">Yeast</name>
    <dbReference type="NCBI Taxonomy" id="294747"/>
    <lineage>
        <taxon>Eukaryota</taxon>
        <taxon>Fungi</taxon>
        <taxon>Dikarya</taxon>
        <taxon>Ascomycota</taxon>
        <taxon>Saccharomycotina</taxon>
        <taxon>Pichiomycetes</taxon>
        <taxon>Debaryomycetaceae</taxon>
        <taxon>Candida/Lodderomyces clade</taxon>
        <taxon>Candida</taxon>
    </lineage>
</organism>
<keyword evidence="8 11" id="KW-0472">Membrane</keyword>
<evidence type="ECO:0000256" key="10">
    <source>
        <dbReference type="SAM" id="MobiDB-lite"/>
    </source>
</evidence>
<dbReference type="eggNOG" id="ENOG502QTZG">
    <property type="taxonomic scope" value="Eukaryota"/>
</dbReference>
<evidence type="ECO:0000256" key="9">
    <source>
        <dbReference type="ARBA" id="ARBA00023316"/>
    </source>
</evidence>
<comment type="similarity">
    <text evidence="2">Belongs to the BMT family.</text>
</comment>
<evidence type="ECO:0000256" key="7">
    <source>
        <dbReference type="ARBA" id="ARBA00022989"/>
    </source>
</evidence>
<evidence type="ECO:0000256" key="11">
    <source>
        <dbReference type="SAM" id="Phobius"/>
    </source>
</evidence>
<dbReference type="EMBL" id="GG692405">
    <property type="protein sequence ID" value="EER30188.1"/>
    <property type="molecule type" value="Genomic_DNA"/>
</dbReference>
<evidence type="ECO:0000256" key="3">
    <source>
        <dbReference type="ARBA" id="ARBA00022676"/>
    </source>
</evidence>
<gene>
    <name evidence="12" type="ORF">CTRG_05972</name>
</gene>
<keyword evidence="4" id="KW-0808">Transferase</keyword>
<evidence type="ECO:0000256" key="6">
    <source>
        <dbReference type="ARBA" id="ARBA00022968"/>
    </source>
</evidence>
<keyword evidence="6" id="KW-0735">Signal-anchor</keyword>
<keyword evidence="9" id="KW-0961">Cell wall biogenesis/degradation</keyword>
<dbReference type="GeneID" id="8298547"/>
<dbReference type="HOGENOM" id="CLU_013841_1_0_1"/>
<dbReference type="VEuPathDB" id="FungiDB:CTRG_05972"/>
<accession>C5MIS9</accession>
<dbReference type="InterPro" id="IPR021988">
    <property type="entry name" value="BMT1"/>
</dbReference>
<feature type="transmembrane region" description="Helical" evidence="11">
    <location>
        <begin position="17"/>
        <end position="35"/>
    </location>
</feature>
<dbReference type="GO" id="GO:0016020">
    <property type="term" value="C:membrane"/>
    <property type="evidence" value="ECO:0007669"/>
    <property type="project" value="UniProtKB-SubCell"/>
</dbReference>
<dbReference type="GO" id="GO:0071555">
    <property type="term" value="P:cell wall organization"/>
    <property type="evidence" value="ECO:0007669"/>
    <property type="project" value="UniProtKB-KW"/>
</dbReference>
<reference evidence="12 13" key="1">
    <citation type="journal article" date="2009" name="Nature">
        <title>Evolution of pathogenicity and sexual reproduction in eight Candida genomes.</title>
        <authorList>
            <person name="Butler G."/>
            <person name="Rasmussen M.D."/>
            <person name="Lin M.F."/>
            <person name="Santos M.A."/>
            <person name="Sakthikumar S."/>
            <person name="Munro C.A."/>
            <person name="Rheinbay E."/>
            <person name="Grabherr M."/>
            <person name="Forche A."/>
            <person name="Reedy J.L."/>
            <person name="Agrafioti I."/>
            <person name="Arnaud M.B."/>
            <person name="Bates S."/>
            <person name="Brown A.J."/>
            <person name="Brunke S."/>
            <person name="Costanzo M.C."/>
            <person name="Fitzpatrick D.A."/>
            <person name="de Groot P.W."/>
            <person name="Harris D."/>
            <person name="Hoyer L.L."/>
            <person name="Hube B."/>
            <person name="Klis F.M."/>
            <person name="Kodira C."/>
            <person name="Lennard N."/>
            <person name="Logue M.E."/>
            <person name="Martin R."/>
            <person name="Neiman A.M."/>
            <person name="Nikolaou E."/>
            <person name="Quail M.A."/>
            <person name="Quinn J."/>
            <person name="Santos M.C."/>
            <person name="Schmitzberger F.F."/>
            <person name="Sherlock G."/>
            <person name="Shah P."/>
            <person name="Silverstein K.A."/>
            <person name="Skrzypek M.S."/>
            <person name="Soll D."/>
            <person name="Staggs R."/>
            <person name="Stansfield I."/>
            <person name="Stumpf M.P."/>
            <person name="Sudbery P.E."/>
            <person name="Srikantha T."/>
            <person name="Zeng Q."/>
            <person name="Berman J."/>
            <person name="Berriman M."/>
            <person name="Heitman J."/>
            <person name="Gow N.A."/>
            <person name="Lorenz M.C."/>
            <person name="Birren B.W."/>
            <person name="Kellis M."/>
            <person name="Cuomo C.A."/>
        </authorList>
    </citation>
    <scope>NUCLEOTIDE SEQUENCE [LARGE SCALE GENOMIC DNA]</scope>
    <source>
        <strain evidence="13">ATCC MYA-3404 / T1</strain>
    </source>
</reference>
<evidence type="ECO:0000256" key="5">
    <source>
        <dbReference type="ARBA" id="ARBA00022692"/>
    </source>
</evidence>
<keyword evidence="5 11" id="KW-0812">Transmembrane</keyword>
<feature type="region of interest" description="Disordered" evidence="10">
    <location>
        <begin position="618"/>
        <end position="670"/>
    </location>
</feature>
<evidence type="ECO:0000256" key="2">
    <source>
        <dbReference type="ARBA" id="ARBA00009486"/>
    </source>
</evidence>
<keyword evidence="13" id="KW-1185">Reference proteome</keyword>
<name>C5MIS9_CANTT</name>
<protein>
    <submittedName>
        <fullName evidence="12">Uncharacterized protein</fullName>
    </submittedName>
</protein>
<keyword evidence="7 11" id="KW-1133">Transmembrane helix</keyword>
<dbReference type="Pfam" id="PF12141">
    <property type="entry name" value="BMT"/>
    <property type="match status" value="1"/>
</dbReference>
<evidence type="ECO:0000256" key="8">
    <source>
        <dbReference type="ARBA" id="ARBA00023136"/>
    </source>
</evidence>
<sequence>MSAPYVPMFSSRRVKRAYLFLIPFVLILILIHYGYDGFNKVYDYHTQNGSSSIFSLTNKNNGIDRNAISSIYPDYTIFPKNFKEKLPVSTTHHKNIKFNGSPDSVLTPEIANMNYTSHSISIFSSLNPGKSECNLINYHRDFEISDYLVLPDELIKLAKVLKYQLENEPQFQELGKFFEGDQIGRLLKKGQSRQHFYKFAGTSVWLEKHGVHLMISRVIFSQTGEKTDPQVSLLYAQIYDENWKELVDVELVLPITNADNERVYEKSKFPRFMPIPFYHNADKTKKRWYGPEDTRLLLVKNQYGENEPVIIFNSYHRKILKVTNGKDGDTKVRTTFRFYRSMFIGWLFQYQYGKLNTDGFPDLNHNGISYTKIKELRIEGQDRQRVEKNWTPFVDPSERNVNYGGRDDYIYLIYQWNNLKILKCELADFIDDSQSTCKLAHIDLKDNEEEVGPVRGGTELIPIQTNTERNLWIGFLRAHIKKCGCGGSVYRPNFLVLERIDEVFKLTYLSGSINFNIPVYGFKDFETVCAGREANALIPNGISMFDEANDYMTLALSVADQDNTIIHIQGVRSLVESLEHTWEGKRNSKQLSKQIDCVVEHATEVCKQYAEEHFRIGDSEAAKKKAEEERVAAEKAQKEKEEKEKLAKEKEEKEKLAKEKEEAEKQGEKN</sequence>
<proteinExistence type="inferred from homology"/>
<dbReference type="Proteomes" id="UP000002037">
    <property type="component" value="Unassembled WGS sequence"/>
</dbReference>
<evidence type="ECO:0000256" key="4">
    <source>
        <dbReference type="ARBA" id="ARBA00022679"/>
    </source>
</evidence>
<dbReference type="AlphaFoldDB" id="C5MIS9"/>
<dbReference type="STRING" id="294747.C5MIS9"/>
<comment type="subcellular location">
    <subcellularLocation>
        <location evidence="1">Membrane</location>
        <topology evidence="1">Single-pass type II membrane protein</topology>
    </subcellularLocation>
</comment>
<evidence type="ECO:0000313" key="12">
    <source>
        <dbReference type="EMBL" id="EER30188.1"/>
    </source>
</evidence>
<evidence type="ECO:0000313" key="13">
    <source>
        <dbReference type="Proteomes" id="UP000002037"/>
    </source>
</evidence>
<dbReference type="KEGG" id="ctp:CTRG_05972"/>
<keyword evidence="3" id="KW-0328">Glycosyltransferase</keyword>
<dbReference type="RefSeq" id="XP_002546494.1">
    <property type="nucleotide sequence ID" value="XM_002546448.1"/>
</dbReference>
<dbReference type="GO" id="GO:0000030">
    <property type="term" value="F:mannosyltransferase activity"/>
    <property type="evidence" value="ECO:0007669"/>
    <property type="project" value="InterPro"/>
</dbReference>
<dbReference type="OrthoDB" id="3631276at2759"/>